<protein>
    <recommendedName>
        <fullName evidence="3 7">Ribonuclease</fullName>
        <ecNumber evidence="7">3.1.27.-</ecNumber>
    </recommendedName>
</protein>
<gene>
    <name evidence="8" type="ORF">ACKQTC_01500</name>
</gene>
<organism evidence="8 9">
    <name type="scientific">Peptococcus simiae</name>
    <dbReference type="NCBI Taxonomy" id="1643805"/>
    <lineage>
        <taxon>Bacteria</taxon>
        <taxon>Bacillati</taxon>
        <taxon>Bacillota</taxon>
        <taxon>Clostridia</taxon>
        <taxon>Eubacteriales</taxon>
        <taxon>Peptococcaceae</taxon>
        <taxon>Peptococcus</taxon>
    </lineage>
</organism>
<dbReference type="Proteomes" id="UP001631949">
    <property type="component" value="Unassembled WGS sequence"/>
</dbReference>
<dbReference type="Pfam" id="PF00545">
    <property type="entry name" value="Ribonuclease"/>
    <property type="match status" value="1"/>
</dbReference>
<sequence length="163" mass="18254">MTKKVKKISLALILCLAMLLCACSIPGSSDGQGPETASRQAQVVSVQEDQAYTDAPSVVAYLRVYGHLPDNYLTKREAREKGWVPEKGNLRDLGPMATIGGDRFANREKQLPDREGLRYKECDVNYDGGPRGPERLVYDNEGNIYYTQDHYRHFEDVTKEGPA</sequence>
<dbReference type="InterPro" id="IPR000026">
    <property type="entry name" value="N1-like"/>
</dbReference>
<dbReference type="RefSeq" id="WP_408976670.1">
    <property type="nucleotide sequence ID" value="NZ_JBJUVG010000002.1"/>
</dbReference>
<evidence type="ECO:0000256" key="2">
    <source>
        <dbReference type="ARBA" id="ARBA00009006"/>
    </source>
</evidence>
<dbReference type="SUPFAM" id="SSF53933">
    <property type="entry name" value="Microbial ribonucleases"/>
    <property type="match status" value="1"/>
</dbReference>
<dbReference type="Gene3D" id="3.10.450.30">
    <property type="entry name" value="Microbial ribonucleases"/>
    <property type="match status" value="1"/>
</dbReference>
<evidence type="ECO:0000256" key="7">
    <source>
        <dbReference type="PIRNR" id="PIRNR001013"/>
    </source>
</evidence>
<dbReference type="PROSITE" id="PS51257">
    <property type="entry name" value="PROKAR_LIPOPROTEIN"/>
    <property type="match status" value="1"/>
</dbReference>
<evidence type="ECO:0000313" key="9">
    <source>
        <dbReference type="Proteomes" id="UP001631949"/>
    </source>
</evidence>
<feature type="signal peptide" evidence="7">
    <location>
        <begin position="1"/>
        <end position="22"/>
    </location>
</feature>
<dbReference type="PRINTS" id="PR00117">
    <property type="entry name" value="BARNASE"/>
</dbReference>
<evidence type="ECO:0000256" key="6">
    <source>
        <dbReference type="ARBA" id="ARBA00022801"/>
    </source>
</evidence>
<evidence type="ECO:0000256" key="3">
    <source>
        <dbReference type="ARBA" id="ARBA00022214"/>
    </source>
</evidence>
<accession>A0ABW9GYR0</accession>
<name>A0ABW9GYR0_9FIRM</name>
<comment type="caution">
    <text evidence="8">The sequence shown here is derived from an EMBL/GenBank/DDBJ whole genome shotgun (WGS) entry which is preliminary data.</text>
</comment>
<dbReference type="EMBL" id="JBJUVG010000002">
    <property type="protein sequence ID" value="MFM9413051.1"/>
    <property type="molecule type" value="Genomic_DNA"/>
</dbReference>
<proteinExistence type="inferred from homology"/>
<keyword evidence="4 7" id="KW-0964">Secreted</keyword>
<dbReference type="EC" id="3.1.27.-" evidence="7"/>
<evidence type="ECO:0000256" key="5">
    <source>
        <dbReference type="ARBA" id="ARBA00022722"/>
    </source>
</evidence>
<keyword evidence="6 7" id="KW-0378">Hydrolase</keyword>
<evidence type="ECO:0000256" key="4">
    <source>
        <dbReference type="ARBA" id="ARBA00022525"/>
    </source>
</evidence>
<keyword evidence="7" id="KW-0255">Endonuclease</keyword>
<dbReference type="InterPro" id="IPR001887">
    <property type="entry name" value="Barnase"/>
</dbReference>
<keyword evidence="9" id="KW-1185">Reference proteome</keyword>
<comment type="similarity">
    <text evidence="2 7">Belongs to the ribonuclease N1/T1 family.</text>
</comment>
<comment type="subcellular location">
    <subcellularLocation>
        <location evidence="1 7">Secreted</location>
    </subcellularLocation>
</comment>
<evidence type="ECO:0000256" key="1">
    <source>
        <dbReference type="ARBA" id="ARBA00004613"/>
    </source>
</evidence>
<dbReference type="InterPro" id="IPR016191">
    <property type="entry name" value="Ribonuclease/ribotoxin"/>
</dbReference>
<evidence type="ECO:0000313" key="8">
    <source>
        <dbReference type="EMBL" id="MFM9413051.1"/>
    </source>
</evidence>
<keyword evidence="5 7" id="KW-0540">Nuclease</keyword>
<dbReference type="PIRSF" id="PIRSF001013">
    <property type="entry name" value="Barnase"/>
    <property type="match status" value="1"/>
</dbReference>
<feature type="chain" id="PRO_5045017006" description="Ribonuclease" evidence="7">
    <location>
        <begin position="23"/>
        <end position="163"/>
    </location>
</feature>
<reference evidence="8 9" key="1">
    <citation type="journal article" date="2016" name="Int. J. Syst. Evol. Microbiol.">
        <title>Peptococcus simiae sp. nov., isolated from rhesus macaque faeces and emended description of the genus Peptococcus.</title>
        <authorList>
            <person name="Shkoporov A.N."/>
            <person name="Efimov B.A."/>
            <person name="Kondova I."/>
            <person name="Ouwerling B."/>
            <person name="Chaplin A.V."/>
            <person name="Shcherbakova V.A."/>
            <person name="Langermans J.A.M."/>
        </authorList>
    </citation>
    <scope>NUCLEOTIDE SEQUENCE [LARGE SCALE GENOMIC DNA]</scope>
    <source>
        <strain evidence="8 9">M108</strain>
    </source>
</reference>
<keyword evidence="7" id="KW-0732">Signal</keyword>